<dbReference type="InterPro" id="IPR035895">
    <property type="entry name" value="HPr-like_sf"/>
</dbReference>
<evidence type="ECO:0000259" key="1">
    <source>
        <dbReference type="Pfam" id="PF00381"/>
    </source>
</evidence>
<keyword evidence="3" id="KW-1185">Reference proteome</keyword>
<gene>
    <name evidence="2" type="ORF">EDD76_102134</name>
</gene>
<dbReference type="Gene3D" id="3.30.1340.10">
    <property type="entry name" value="HPr-like"/>
    <property type="match status" value="1"/>
</dbReference>
<dbReference type="Proteomes" id="UP000295718">
    <property type="component" value="Unassembled WGS sequence"/>
</dbReference>
<dbReference type="InterPro" id="IPR000032">
    <property type="entry name" value="HPr-like"/>
</dbReference>
<dbReference type="Pfam" id="PF00381">
    <property type="entry name" value="PTS-HPr"/>
    <property type="match status" value="1"/>
</dbReference>
<dbReference type="RefSeq" id="WP_031388956.1">
    <property type="nucleotide sequence ID" value="NZ_JPNB01000001.1"/>
</dbReference>
<evidence type="ECO:0000313" key="2">
    <source>
        <dbReference type="EMBL" id="TCL60438.1"/>
    </source>
</evidence>
<dbReference type="AlphaFoldDB" id="A0A4R1R4T1"/>
<dbReference type="STRING" id="1469948.GCA_000732725_00171"/>
<feature type="domain" description="HPr" evidence="1">
    <location>
        <begin position="14"/>
        <end position="61"/>
    </location>
</feature>
<proteinExistence type="predicted"/>
<name>A0A4R1R4T1_9FIRM</name>
<dbReference type="EMBL" id="SLUO01000002">
    <property type="protein sequence ID" value="TCL60438.1"/>
    <property type="molecule type" value="Genomic_DNA"/>
</dbReference>
<dbReference type="SUPFAM" id="SSF55594">
    <property type="entry name" value="HPr-like"/>
    <property type="match status" value="1"/>
</dbReference>
<sequence>MIHRKIRLRPDEVKKFVAAASKCDFDIDIAYNRYVVDAKSIVGVLGLDFNQILTVSYSGYDDDFESFMRHFAVAS</sequence>
<reference evidence="2 3" key="1">
    <citation type="submission" date="2019-03" db="EMBL/GenBank/DDBJ databases">
        <title>Genomic Encyclopedia of Type Strains, Phase IV (KMG-IV): sequencing the most valuable type-strain genomes for metagenomic binning, comparative biology and taxonomic classification.</title>
        <authorList>
            <person name="Goeker M."/>
        </authorList>
    </citation>
    <scope>NUCLEOTIDE SEQUENCE [LARGE SCALE GENOMIC DNA]</scope>
    <source>
        <strain evidence="2 3">DSM 100556</strain>
    </source>
</reference>
<comment type="caution">
    <text evidence="2">The sequence shown here is derived from an EMBL/GenBank/DDBJ whole genome shotgun (WGS) entry which is preliminary data.</text>
</comment>
<dbReference type="OrthoDB" id="1858199at2"/>
<accession>A0A4R1R4T1</accession>
<organism evidence="2 3">
    <name type="scientific">Kineothrix alysoides</name>
    <dbReference type="NCBI Taxonomy" id="1469948"/>
    <lineage>
        <taxon>Bacteria</taxon>
        <taxon>Bacillati</taxon>
        <taxon>Bacillota</taxon>
        <taxon>Clostridia</taxon>
        <taxon>Lachnospirales</taxon>
        <taxon>Lachnospiraceae</taxon>
        <taxon>Kineothrix</taxon>
    </lineage>
</organism>
<protein>
    <submittedName>
        <fullName evidence="2">PTS HPr component family protein</fullName>
    </submittedName>
</protein>
<evidence type="ECO:0000313" key="3">
    <source>
        <dbReference type="Proteomes" id="UP000295718"/>
    </source>
</evidence>